<feature type="region of interest" description="Disordered" evidence="1">
    <location>
        <begin position="312"/>
        <end position="352"/>
    </location>
</feature>
<feature type="region of interest" description="Disordered" evidence="1">
    <location>
        <begin position="1"/>
        <end position="38"/>
    </location>
</feature>
<feature type="region of interest" description="Disordered" evidence="1">
    <location>
        <begin position="169"/>
        <end position="200"/>
    </location>
</feature>
<sequence>MGRAPEDDASFKSKEIASLSSWGQSADDSDPPHPTLVAYQEDPDWMSELAPVSELSTPSKAVSRNEDDVRSMKQNFDWKILDAERLHLWRIQNDLDLLLNVSEQQPLVPSKLRTETSEKRHLENISILIGPPPAKPISRVRDEHTIVHDEPKIVCFSDDGHVLPHFLLESPSNSQRHSPNAVQTEEETSPRHFSRGFDESTNDIAGDLKILRLSTESSSSSSNVVKVEVACLPLQPAAAPGHAHNPEPGFCALAADSLRPASSAAFESLGELQREQSKPCSSSFSSVGLLMGAMPSVDGARRHSAVVCGDTANAEGDRDPRKHRRAHSMLSTPGKQRKAGVSASDMPDDDPFTAAQSKAELLEHILSINPKLRISSLGTHPFSALFATNLQFKSRC</sequence>
<feature type="compositionally biased region" description="Polar residues" evidence="1">
    <location>
        <begin position="170"/>
        <end position="183"/>
    </location>
</feature>
<evidence type="ECO:0000256" key="1">
    <source>
        <dbReference type="SAM" id="MobiDB-lite"/>
    </source>
</evidence>
<evidence type="ECO:0000313" key="2">
    <source>
        <dbReference type="EMBL" id="CAD9552659.1"/>
    </source>
</evidence>
<proteinExistence type="predicted"/>
<name>A0A7S2JMZ0_9EUKA</name>
<feature type="compositionally biased region" description="Basic and acidic residues" evidence="1">
    <location>
        <begin position="1"/>
        <end position="15"/>
    </location>
</feature>
<organism evidence="2">
    <name type="scientific">Cyanoptyche gloeocystis</name>
    <dbReference type="NCBI Taxonomy" id="77922"/>
    <lineage>
        <taxon>Eukaryota</taxon>
        <taxon>Glaucocystophyceae</taxon>
        <taxon>Glaucocystophyceae incertae sedis</taxon>
        <taxon>Cyanoptyche</taxon>
    </lineage>
</organism>
<accession>A0A7S2JMZ0</accession>
<gene>
    <name evidence="2" type="ORF">CGLO1086_LOCUS896</name>
</gene>
<protein>
    <submittedName>
        <fullName evidence="2">Uncharacterized protein</fullName>
    </submittedName>
</protein>
<dbReference type="EMBL" id="HBGX01002050">
    <property type="protein sequence ID" value="CAD9552659.1"/>
    <property type="molecule type" value="Transcribed_RNA"/>
</dbReference>
<reference evidence="2" key="1">
    <citation type="submission" date="2021-01" db="EMBL/GenBank/DDBJ databases">
        <authorList>
            <person name="Corre E."/>
            <person name="Pelletier E."/>
            <person name="Niang G."/>
            <person name="Scheremetjew M."/>
            <person name="Finn R."/>
            <person name="Kale V."/>
            <person name="Holt S."/>
            <person name="Cochrane G."/>
            <person name="Meng A."/>
            <person name="Brown T."/>
            <person name="Cohen L."/>
        </authorList>
    </citation>
    <scope>NUCLEOTIDE SEQUENCE</scope>
    <source>
        <strain evidence="2">SAG4.97</strain>
    </source>
</reference>
<dbReference type="AlphaFoldDB" id="A0A7S2JMZ0"/>